<dbReference type="InterPro" id="IPR011006">
    <property type="entry name" value="CheY-like_superfamily"/>
</dbReference>
<accession>A0ABV1DJT5</accession>
<dbReference type="RefSeq" id="WP_148391433.1">
    <property type="nucleotide sequence ID" value="NZ_JBBMFP010000002.1"/>
</dbReference>
<dbReference type="Gene3D" id="3.40.50.2300">
    <property type="match status" value="1"/>
</dbReference>
<dbReference type="EMBL" id="JBBMFP010000002">
    <property type="protein sequence ID" value="MEQ2429942.1"/>
    <property type="molecule type" value="Genomic_DNA"/>
</dbReference>
<evidence type="ECO:0000256" key="1">
    <source>
        <dbReference type="ARBA" id="ARBA00018672"/>
    </source>
</evidence>
<evidence type="ECO:0000313" key="5">
    <source>
        <dbReference type="EMBL" id="MEQ2429942.1"/>
    </source>
</evidence>
<comment type="function">
    <text evidence="2">May play the central regulatory role in sporulation. It may be an element of the effector pathway responsible for the activation of sporulation genes in response to nutritional stress. Spo0A may act in concert with spo0H (a sigma factor) to control the expression of some genes that are critical to the sporulation process.</text>
</comment>
<evidence type="ECO:0000259" key="4">
    <source>
        <dbReference type="PROSITE" id="PS50110"/>
    </source>
</evidence>
<feature type="domain" description="Response regulatory" evidence="4">
    <location>
        <begin position="1"/>
        <end position="115"/>
    </location>
</feature>
<evidence type="ECO:0000313" key="6">
    <source>
        <dbReference type="Proteomes" id="UP001457898"/>
    </source>
</evidence>
<dbReference type="SUPFAM" id="SSF52172">
    <property type="entry name" value="CheY-like"/>
    <property type="match status" value="1"/>
</dbReference>
<dbReference type="Proteomes" id="UP001457898">
    <property type="component" value="Unassembled WGS sequence"/>
</dbReference>
<organism evidence="5 6">
    <name type="scientific">Blautia caccae</name>
    <dbReference type="NCBI Taxonomy" id="3133175"/>
    <lineage>
        <taxon>Bacteria</taxon>
        <taxon>Bacillati</taxon>
        <taxon>Bacillota</taxon>
        <taxon>Clostridia</taxon>
        <taxon>Lachnospirales</taxon>
        <taxon>Lachnospiraceae</taxon>
        <taxon>Blautia</taxon>
    </lineage>
</organism>
<reference evidence="5 6" key="1">
    <citation type="submission" date="2024-03" db="EMBL/GenBank/DDBJ databases">
        <title>Human intestinal bacterial collection.</title>
        <authorList>
            <person name="Pauvert C."/>
            <person name="Hitch T.C.A."/>
            <person name="Clavel T."/>
        </authorList>
    </citation>
    <scope>NUCLEOTIDE SEQUENCE [LARGE SCALE GENOMIC DNA]</scope>
    <source>
        <strain evidence="5 6">CLA-SR-H028</strain>
    </source>
</reference>
<evidence type="ECO:0000256" key="2">
    <source>
        <dbReference type="ARBA" id="ARBA00024867"/>
    </source>
</evidence>
<name>A0ABV1DJT5_9FIRM</name>
<comment type="caution">
    <text evidence="5">The sequence shown here is derived from an EMBL/GenBank/DDBJ whole genome shotgun (WGS) entry which is preliminary data.</text>
</comment>
<gene>
    <name evidence="5" type="ORF">WMO65_02905</name>
</gene>
<dbReference type="PROSITE" id="PS50110">
    <property type="entry name" value="RESPONSE_REGULATORY"/>
    <property type="match status" value="1"/>
</dbReference>
<proteinExistence type="predicted"/>
<sequence>MPEILIVKECFGIEQALHQLTALEYSCTAVQNREEASELLHHQMYDLVLLGIGHLEADLLWIEDIAGRYPGLPVIAVGNVKDSGERIRLLNHGAWDCIPSSCSSGEITARVKAIVRRREKYGER</sequence>
<dbReference type="InterPro" id="IPR001789">
    <property type="entry name" value="Sig_transdc_resp-reg_receiver"/>
</dbReference>
<comment type="caution">
    <text evidence="3">Lacks conserved residue(s) required for the propagation of feature annotation.</text>
</comment>
<keyword evidence="6" id="KW-1185">Reference proteome</keyword>
<protein>
    <recommendedName>
        <fullName evidence="1">Stage 0 sporulation protein A homolog</fullName>
    </recommendedName>
</protein>
<evidence type="ECO:0000256" key="3">
    <source>
        <dbReference type="PROSITE-ProRule" id="PRU00169"/>
    </source>
</evidence>